<dbReference type="Pfam" id="PF04955">
    <property type="entry name" value="HupE_UreJ"/>
    <property type="match status" value="1"/>
</dbReference>
<evidence type="ECO:0000256" key="2">
    <source>
        <dbReference type="SAM" id="SignalP"/>
    </source>
</evidence>
<dbReference type="EMBL" id="BAAAEU010000001">
    <property type="protein sequence ID" value="GAA0703866.1"/>
    <property type="molecule type" value="Genomic_DNA"/>
</dbReference>
<evidence type="ECO:0000256" key="1">
    <source>
        <dbReference type="SAM" id="Phobius"/>
    </source>
</evidence>
<comment type="caution">
    <text evidence="3">The sequence shown here is derived from an EMBL/GenBank/DDBJ whole genome shotgun (WGS) entry which is preliminary data.</text>
</comment>
<keyword evidence="1" id="KW-0812">Transmembrane</keyword>
<name>A0ABP3THG1_9GAMM</name>
<feature type="transmembrane region" description="Helical" evidence="1">
    <location>
        <begin position="102"/>
        <end position="120"/>
    </location>
</feature>
<keyword evidence="1" id="KW-0472">Membrane</keyword>
<feature type="transmembrane region" description="Helical" evidence="1">
    <location>
        <begin position="76"/>
        <end position="96"/>
    </location>
</feature>
<accession>A0ABP3THG1</accession>
<dbReference type="RefSeq" id="WP_343785895.1">
    <property type="nucleotide sequence ID" value="NZ_BAAAEU010000001.1"/>
</dbReference>
<organism evidence="3 4">
    <name type="scientific">Dokdonella soli</name>
    <dbReference type="NCBI Taxonomy" id="529810"/>
    <lineage>
        <taxon>Bacteria</taxon>
        <taxon>Pseudomonadati</taxon>
        <taxon>Pseudomonadota</taxon>
        <taxon>Gammaproteobacteria</taxon>
        <taxon>Lysobacterales</taxon>
        <taxon>Rhodanobacteraceae</taxon>
        <taxon>Dokdonella</taxon>
    </lineage>
</organism>
<feature type="transmembrane region" description="Helical" evidence="1">
    <location>
        <begin position="154"/>
        <end position="177"/>
    </location>
</feature>
<keyword evidence="4" id="KW-1185">Reference proteome</keyword>
<feature type="transmembrane region" description="Helical" evidence="1">
    <location>
        <begin position="189"/>
        <end position="206"/>
    </location>
</feature>
<dbReference type="Proteomes" id="UP001501523">
    <property type="component" value="Unassembled WGS sequence"/>
</dbReference>
<feature type="signal peptide" evidence="2">
    <location>
        <begin position="1"/>
        <end position="33"/>
    </location>
</feature>
<feature type="chain" id="PRO_5046969461" evidence="2">
    <location>
        <begin position="34"/>
        <end position="208"/>
    </location>
</feature>
<dbReference type="InterPro" id="IPR007038">
    <property type="entry name" value="HupE_UreJ"/>
</dbReference>
<dbReference type="PIRSF" id="PIRSF016919">
    <property type="entry name" value="HupE_UreJ"/>
    <property type="match status" value="1"/>
</dbReference>
<sequence length="208" mass="21541">MHPFRNTACRFRSTPTCALLGITILTFASPATAHMGTGLSGGFAYGFRHPFTGLDHLLAMVSVGLWGAFLGPPLIYVLPVVFPIAMVAGAVLGMLSAPLPPVEIGIALSVLMLGACIAFALKAPIWAASLVVGLFALFHGYAHGRELPSAADPFGYSAGFVFATGLLHVLGIGIGVLNARPSGRVATRGLGGFIAAFGIWFLYRAVGT</sequence>
<feature type="transmembrane region" description="Helical" evidence="1">
    <location>
        <begin position="49"/>
        <end position="69"/>
    </location>
</feature>
<feature type="transmembrane region" description="Helical" evidence="1">
    <location>
        <begin position="125"/>
        <end position="142"/>
    </location>
</feature>
<proteinExistence type="predicted"/>
<gene>
    <name evidence="3" type="ORF">GCM10009105_00280</name>
</gene>
<evidence type="ECO:0000313" key="4">
    <source>
        <dbReference type="Proteomes" id="UP001501523"/>
    </source>
</evidence>
<evidence type="ECO:0000313" key="3">
    <source>
        <dbReference type="EMBL" id="GAA0703866.1"/>
    </source>
</evidence>
<protein>
    <submittedName>
        <fullName evidence="3">HupE/UreJ family protein</fullName>
    </submittedName>
</protein>
<reference evidence="4" key="1">
    <citation type="journal article" date="2019" name="Int. J. Syst. Evol. Microbiol.">
        <title>The Global Catalogue of Microorganisms (GCM) 10K type strain sequencing project: providing services to taxonomists for standard genome sequencing and annotation.</title>
        <authorList>
            <consortium name="The Broad Institute Genomics Platform"/>
            <consortium name="The Broad Institute Genome Sequencing Center for Infectious Disease"/>
            <person name="Wu L."/>
            <person name="Ma J."/>
        </authorList>
    </citation>
    <scope>NUCLEOTIDE SEQUENCE [LARGE SCALE GENOMIC DNA]</scope>
    <source>
        <strain evidence="4">JCM 15421</strain>
    </source>
</reference>
<keyword evidence="1" id="KW-1133">Transmembrane helix</keyword>
<keyword evidence="2" id="KW-0732">Signal</keyword>